<proteinExistence type="predicted"/>
<protein>
    <submittedName>
        <fullName evidence="1">Uncharacterized protein</fullName>
    </submittedName>
</protein>
<organism evidence="1">
    <name type="scientific">marine sediment metagenome</name>
    <dbReference type="NCBI Taxonomy" id="412755"/>
    <lineage>
        <taxon>unclassified sequences</taxon>
        <taxon>metagenomes</taxon>
        <taxon>ecological metagenomes</taxon>
    </lineage>
</organism>
<dbReference type="EMBL" id="BART01002906">
    <property type="protein sequence ID" value="GAG69827.1"/>
    <property type="molecule type" value="Genomic_DNA"/>
</dbReference>
<evidence type="ECO:0000313" key="1">
    <source>
        <dbReference type="EMBL" id="GAG69827.1"/>
    </source>
</evidence>
<comment type="caution">
    <text evidence="1">The sequence shown here is derived from an EMBL/GenBank/DDBJ whole genome shotgun (WGS) entry which is preliminary data.</text>
</comment>
<sequence>MQFFLAYAILQLTCTLPDLDVLVRFAVPHVLSQLTTWDGTLSETDGEAKGATDIAIAGMGNTEIIESGEEFNIEFHRTLYFVREEVETSANAVAALKIFPALEGVTVKADVINFVRSSLKPQHEELFAHLVAARAVLSFNISKIDAIPKGGPYTWRNYQEWGERKLAEVLHKLERIAPIRTSRSYPKG</sequence>
<reference evidence="1" key="1">
    <citation type="journal article" date="2014" name="Front. Microbiol.">
        <title>High frequency of phylogenetically diverse reductive dehalogenase-homologous genes in deep subseafloor sedimentary metagenomes.</title>
        <authorList>
            <person name="Kawai M."/>
            <person name="Futagami T."/>
            <person name="Toyoda A."/>
            <person name="Takaki Y."/>
            <person name="Nishi S."/>
            <person name="Hori S."/>
            <person name="Arai W."/>
            <person name="Tsubouchi T."/>
            <person name="Morono Y."/>
            <person name="Uchiyama I."/>
            <person name="Ito T."/>
            <person name="Fujiyama A."/>
            <person name="Inagaki F."/>
            <person name="Takami H."/>
        </authorList>
    </citation>
    <scope>NUCLEOTIDE SEQUENCE</scope>
    <source>
        <strain evidence="1">Expedition CK06-06</strain>
    </source>
</reference>
<accession>X1AJP1</accession>
<gene>
    <name evidence="1" type="ORF">S01H4_08457</name>
</gene>
<dbReference type="AlphaFoldDB" id="X1AJP1"/>
<name>X1AJP1_9ZZZZ</name>